<gene>
    <name evidence="5" type="ORF">ANN_26436</name>
</gene>
<keyword evidence="3" id="KW-0812">Transmembrane</keyword>
<dbReference type="Pfam" id="PF05199">
    <property type="entry name" value="GMC_oxred_C"/>
    <property type="match status" value="1"/>
</dbReference>
<dbReference type="Pfam" id="PF00732">
    <property type="entry name" value="GMC_oxred_N"/>
    <property type="match status" value="1"/>
</dbReference>
<keyword evidence="3" id="KW-0472">Membrane</keyword>
<dbReference type="SUPFAM" id="SSF54373">
    <property type="entry name" value="FAD-linked reductases, C-terminal domain"/>
    <property type="match status" value="1"/>
</dbReference>
<name>A0ABQ8RY75_PERAM</name>
<dbReference type="InterPro" id="IPR007867">
    <property type="entry name" value="GMC_OxRtase_C"/>
</dbReference>
<evidence type="ECO:0000256" key="1">
    <source>
        <dbReference type="ARBA" id="ARBA00010790"/>
    </source>
</evidence>
<feature type="domain" description="Glucose-methanol-choline oxidoreductase N-terminal" evidence="4">
    <location>
        <begin position="425"/>
        <end position="448"/>
    </location>
</feature>
<dbReference type="PROSITE" id="PS00623">
    <property type="entry name" value="GMC_OXRED_1"/>
    <property type="match status" value="1"/>
</dbReference>
<dbReference type="InterPro" id="IPR000172">
    <property type="entry name" value="GMC_OxRdtase_N"/>
</dbReference>
<evidence type="ECO:0000256" key="3">
    <source>
        <dbReference type="SAM" id="Phobius"/>
    </source>
</evidence>
<dbReference type="Proteomes" id="UP001148838">
    <property type="component" value="Unassembled WGS sequence"/>
</dbReference>
<keyword evidence="3" id="KW-1133">Transmembrane helix</keyword>
<evidence type="ECO:0000259" key="4">
    <source>
        <dbReference type="PROSITE" id="PS00623"/>
    </source>
</evidence>
<evidence type="ECO:0000256" key="2">
    <source>
        <dbReference type="RuleBase" id="RU003968"/>
    </source>
</evidence>
<dbReference type="InterPro" id="IPR012132">
    <property type="entry name" value="GMC_OxRdtase"/>
</dbReference>
<protein>
    <recommendedName>
        <fullName evidence="4">Glucose-methanol-choline oxidoreductase N-terminal domain-containing protein</fullName>
    </recommendedName>
</protein>
<proteinExistence type="inferred from homology"/>
<dbReference type="EMBL" id="JAJSOF020000039">
    <property type="protein sequence ID" value="KAJ4426638.1"/>
    <property type="molecule type" value="Genomic_DNA"/>
</dbReference>
<evidence type="ECO:0000313" key="6">
    <source>
        <dbReference type="Proteomes" id="UP001148838"/>
    </source>
</evidence>
<comment type="similarity">
    <text evidence="1 2">Belongs to the GMC oxidoreductase family.</text>
</comment>
<comment type="caution">
    <text evidence="5">The sequence shown here is derived from an EMBL/GenBank/DDBJ whole genome shotgun (WGS) entry which is preliminary data.</text>
</comment>
<dbReference type="PANTHER" id="PTHR11552:SF215">
    <property type="entry name" value="FI02019P"/>
    <property type="match status" value="1"/>
</dbReference>
<reference evidence="5 6" key="1">
    <citation type="journal article" date="2022" name="Allergy">
        <title>Genome assembly and annotation of Periplaneta americana reveal a comprehensive cockroach allergen profile.</title>
        <authorList>
            <person name="Wang L."/>
            <person name="Xiong Q."/>
            <person name="Saelim N."/>
            <person name="Wang L."/>
            <person name="Nong W."/>
            <person name="Wan A.T."/>
            <person name="Shi M."/>
            <person name="Liu X."/>
            <person name="Cao Q."/>
            <person name="Hui J.H.L."/>
            <person name="Sookrung N."/>
            <person name="Leung T.F."/>
            <person name="Tungtrongchitr A."/>
            <person name="Tsui S.K.W."/>
        </authorList>
    </citation>
    <scope>NUCLEOTIDE SEQUENCE [LARGE SCALE GENOMIC DNA]</scope>
    <source>
        <strain evidence="5">PWHHKU_190912</strain>
    </source>
</reference>
<keyword evidence="2" id="KW-0285">Flavoprotein</keyword>
<keyword evidence="6" id="KW-1185">Reference proteome</keyword>
<feature type="transmembrane region" description="Helical" evidence="3">
    <location>
        <begin position="303"/>
        <end position="320"/>
    </location>
</feature>
<dbReference type="Gene3D" id="3.50.50.60">
    <property type="entry name" value="FAD/NAD(P)-binding domain"/>
    <property type="match status" value="2"/>
</dbReference>
<sequence>MLSCSTDCNGRNKAQLTLVLLPQELRIPVIQDLKVGHNLQDHIGLGGFTFMINQPVSLVQSRYENVPSVLKYAMFGDGPLTVLGGVEGLAFVGTKYVNASEDFPDIEFHFISGSTNSDGGRQIRKAHGITEAFYKKVFNPINNMDTWSVIPVLLRPKSRGIIKLRSKNPFDYPLIYPNYFLDPQDMNVLVEGVKIAIAMSRTRSFQRFGSKLHEVPFPGCSHIRMWTDDYWECMIRTYSVTIYHPVGTCKMGPYWDADAVVDPELKVYGVQGLRVVDASIMPTLLYCSTVMTIMGLISAGRIALTYGVGFTFILLARLFIQLMRPDIVDKEMRPKDRTINAMYSHYDFIVIGAGSAGAVVASRLSEIANWTVLLLEAGEDEPLLSDIPLFMPALQLSSMDWQFKTEASGAFCLGMTEGRCNWPRGKVLGGSSVLNAMLYIRGNAKDYDRWAALGNYGWSFDEVLPYFIKSEDMRIDEHIDSPFHGMGGPLTVEEFAYKTPISKAFLAAGKEMGYEVRDVNGEKQTGFMMSHGTLRQGLRCSTAKAFLRPASKRGNLHVSVRSHVTKIVINPWTRQAQGVIFKKNRDGPRVVSNCILSGPYSKNVWYDTI</sequence>
<keyword evidence="2" id="KW-0274">FAD</keyword>
<dbReference type="SUPFAM" id="SSF51905">
    <property type="entry name" value="FAD/NAD(P)-binding domain"/>
    <property type="match status" value="2"/>
</dbReference>
<dbReference type="Gene3D" id="3.30.560.10">
    <property type="entry name" value="Glucose Oxidase, domain 3"/>
    <property type="match status" value="2"/>
</dbReference>
<organism evidence="5 6">
    <name type="scientific">Periplaneta americana</name>
    <name type="common">American cockroach</name>
    <name type="synonym">Blatta americana</name>
    <dbReference type="NCBI Taxonomy" id="6978"/>
    <lineage>
        <taxon>Eukaryota</taxon>
        <taxon>Metazoa</taxon>
        <taxon>Ecdysozoa</taxon>
        <taxon>Arthropoda</taxon>
        <taxon>Hexapoda</taxon>
        <taxon>Insecta</taxon>
        <taxon>Pterygota</taxon>
        <taxon>Neoptera</taxon>
        <taxon>Polyneoptera</taxon>
        <taxon>Dictyoptera</taxon>
        <taxon>Blattodea</taxon>
        <taxon>Blattoidea</taxon>
        <taxon>Blattidae</taxon>
        <taxon>Blattinae</taxon>
        <taxon>Periplaneta</taxon>
    </lineage>
</organism>
<dbReference type="InterPro" id="IPR036188">
    <property type="entry name" value="FAD/NAD-bd_sf"/>
</dbReference>
<dbReference type="PANTHER" id="PTHR11552">
    <property type="entry name" value="GLUCOSE-METHANOL-CHOLINE GMC OXIDOREDUCTASE"/>
    <property type="match status" value="1"/>
</dbReference>
<evidence type="ECO:0000313" key="5">
    <source>
        <dbReference type="EMBL" id="KAJ4426638.1"/>
    </source>
</evidence>
<accession>A0ABQ8RY75</accession>
<feature type="transmembrane region" description="Helical" evidence="3">
    <location>
        <begin position="341"/>
        <end position="361"/>
    </location>
</feature>